<gene>
    <name evidence="2" type="ORF">OKIOD_LOCUS15920</name>
</gene>
<accession>A0ABN7T691</accession>
<dbReference type="Proteomes" id="UP001158576">
    <property type="component" value="Chromosome 2"/>
</dbReference>
<evidence type="ECO:0000313" key="3">
    <source>
        <dbReference type="Proteomes" id="UP001158576"/>
    </source>
</evidence>
<dbReference type="EMBL" id="OU015567">
    <property type="protein sequence ID" value="CAG5113004.1"/>
    <property type="molecule type" value="Genomic_DNA"/>
</dbReference>
<organism evidence="2 3">
    <name type="scientific">Oikopleura dioica</name>
    <name type="common">Tunicate</name>
    <dbReference type="NCBI Taxonomy" id="34765"/>
    <lineage>
        <taxon>Eukaryota</taxon>
        <taxon>Metazoa</taxon>
        <taxon>Chordata</taxon>
        <taxon>Tunicata</taxon>
        <taxon>Appendicularia</taxon>
        <taxon>Copelata</taxon>
        <taxon>Oikopleuridae</taxon>
        <taxon>Oikopleura</taxon>
    </lineage>
</organism>
<proteinExistence type="predicted"/>
<feature type="compositionally biased region" description="Polar residues" evidence="1">
    <location>
        <begin position="520"/>
        <end position="536"/>
    </location>
</feature>
<protein>
    <submittedName>
        <fullName evidence="2">Oidioi.mRNA.OKI2018_I69.chr2.g7155.t1.cds</fullName>
    </submittedName>
</protein>
<dbReference type="Gene3D" id="3.70.10.10">
    <property type="match status" value="1"/>
</dbReference>
<evidence type="ECO:0000313" key="2">
    <source>
        <dbReference type="EMBL" id="CAG5113004.1"/>
    </source>
</evidence>
<keyword evidence="3" id="KW-1185">Reference proteome</keyword>
<reference evidence="2 3" key="1">
    <citation type="submission" date="2021-04" db="EMBL/GenBank/DDBJ databases">
        <authorList>
            <person name="Bliznina A."/>
        </authorList>
    </citation>
    <scope>NUCLEOTIDE SEQUENCE [LARGE SCALE GENOMIC DNA]</scope>
</reference>
<name>A0ABN7T691_OIKDI</name>
<feature type="region of interest" description="Disordered" evidence="1">
    <location>
        <begin position="520"/>
        <end position="577"/>
    </location>
</feature>
<evidence type="ECO:0000256" key="1">
    <source>
        <dbReference type="SAM" id="MobiDB-lite"/>
    </source>
</evidence>
<feature type="compositionally biased region" description="Basic and acidic residues" evidence="1">
    <location>
        <begin position="537"/>
        <end position="577"/>
    </location>
</feature>
<sequence>MRMARTKSNKMAKIKEEKKLKFNRCLVLCEPCSRRICTFDIKIRKMTGSSHRQLKRVKLFFMAAALIPDSRGFCEKVNEKLQGSETIRITFGNGYLAVRSKAVNEKQQSILLHGPELNEYYKETKQAIDFLVNYDQFKKMLGQVEKMEKIYLVVDIGEEPDLRIIGEESKRMKQCFIDAISFALPIDAPNTEWEDIKNIPRMELPQELRELMSDQRQRTADNSYKLFLKQLDRITTSEEHAYLYNMMLQIMQTMIMAQPNHSMIFSFEEKALVIQSFDENMYHYKKLVIPEQNIDQYVYKRRIIEVHEIVELINALEKLASKKKETHVWLQLHGEFDTELTFTVFGDDIHYKLTLRTTLKLEKWNVNVVEREEDCKVLVARKQFLQILDLAQAGDVMKIEVRGPRDVRFFSKNMEKTIEITFPIKDNKLVGIRVENAKPISSLFNASALRMMAKDMDIIKFVTFRMYEMGEAAVVNFTTEKFNLLVLMPSIAPPDGNMPFEEFYDKLRIYENDSNAKLVNPSIASDDNKQASPSNTIKKEEVSSKKRKATREQNVENLEKPSKIKQSKKENSKHPAS</sequence>